<dbReference type="PANTHER" id="PTHR12960">
    <property type="entry name" value="GLE-1-RELATED"/>
    <property type="match status" value="1"/>
</dbReference>
<dbReference type="EMBL" id="JH795869">
    <property type="protein sequence ID" value="EJT99570.1"/>
    <property type="molecule type" value="Genomic_DNA"/>
</dbReference>
<feature type="compositionally biased region" description="Polar residues" evidence="11">
    <location>
        <begin position="98"/>
        <end position="114"/>
    </location>
</feature>
<evidence type="ECO:0000313" key="12">
    <source>
        <dbReference type="EMBL" id="EJT99570.1"/>
    </source>
</evidence>
<evidence type="ECO:0000256" key="4">
    <source>
        <dbReference type="ARBA" id="ARBA00022816"/>
    </source>
</evidence>
<dbReference type="STRING" id="1858805.M5FR65"/>
<dbReference type="OrthoDB" id="420884at2759"/>
<dbReference type="RefSeq" id="XP_040626468.1">
    <property type="nucleotide sequence ID" value="XM_040770457.1"/>
</dbReference>
<dbReference type="GO" id="GO:0005543">
    <property type="term" value="F:phospholipid binding"/>
    <property type="evidence" value="ECO:0007669"/>
    <property type="project" value="TreeGrafter"/>
</dbReference>
<evidence type="ECO:0000256" key="6">
    <source>
        <dbReference type="ARBA" id="ARBA00023010"/>
    </source>
</evidence>
<name>M5FR65_DACPD</name>
<keyword evidence="5" id="KW-0653">Protein transport</keyword>
<evidence type="ECO:0000256" key="10">
    <source>
        <dbReference type="ARBA" id="ARBA00029983"/>
    </source>
</evidence>
<evidence type="ECO:0000256" key="2">
    <source>
        <dbReference type="ARBA" id="ARBA00011056"/>
    </source>
</evidence>
<feature type="region of interest" description="Disordered" evidence="11">
    <location>
        <begin position="317"/>
        <end position="390"/>
    </location>
</feature>
<dbReference type="InterPro" id="IPR038506">
    <property type="entry name" value="GLE1-like_sf"/>
</dbReference>
<dbReference type="GO" id="GO:0044614">
    <property type="term" value="C:nuclear pore cytoplasmic filaments"/>
    <property type="evidence" value="ECO:0007669"/>
    <property type="project" value="TreeGrafter"/>
</dbReference>
<dbReference type="Proteomes" id="UP000030653">
    <property type="component" value="Unassembled WGS sequence"/>
</dbReference>
<sequence length="749" mass="86175">MRYGLLPESGSDQEQEQEKRVTVVAPTLPSNSGRYGLFDLDDEEDEYLNEPWEAERDSEEEDMVSPLQLRRKAPPPALTSRPRFTLPKALRSPFATPIKSTVVGSTPMRTSVTPSPLARSRNISARLPTTPRSLPRTSLSSRYDLLQRSAKKSAPSTPSSSKPGLVVYDSEDSDADDEQATPLRDYSSIPSYEPTPPQAFKEAKWTSYRDPMEEWERQAKQASLRRAQNSFRLLESRMSQQRKSKEQEIARTLQESRSRDVEEVERLLGRMRVQQEEEERELREAHELRKRDLWERVDTALRLEEQAQALAEAKRLEEARKQKEEEERREAKRQAEEKRKKEEQERLAREAKQKAEDERKRQEDEKKAQEEKARRDQLAKEEMEMKRRENEAAAVKRKELEEIKRLQRLQDQKWDVWTEELRAQAEELKGKSAFMLKAVEAVDDGDKPRTVKKACSDARRTMRKALSTISRELSVLSRVASQCQVFFAQASEADRDAFGYLLHHFGQTVLERAEEASDFKEVYPLAHAVRLLMTEGGLAKSVGNAVWFAISRETWLVEAVRPPQPEGMSSSDWETQFGKRREDEPSLSYAARISNYVALYAAICQSDVEPDDDRIPPQYTLDALWKRLTSLLRRPQDGNWLVPHMVAAILQVAGKRLEEVYGELQFSKLRAYLLELCKADDEANPHWLGREDKGETATAGRDKLRAVLIGWDQDKLSDGREWEDDVPGGVYTVIESMNRGSYDGSEMAI</sequence>
<keyword evidence="13" id="KW-1185">Reference proteome</keyword>
<dbReference type="GO" id="GO:0016973">
    <property type="term" value="P:poly(A)+ mRNA export from nucleus"/>
    <property type="evidence" value="ECO:0007669"/>
    <property type="project" value="InterPro"/>
</dbReference>
<keyword evidence="4" id="KW-0509">mRNA transport</keyword>
<feature type="region of interest" description="Disordered" evidence="11">
    <location>
        <begin position="1"/>
        <end position="21"/>
    </location>
</feature>
<evidence type="ECO:0000313" key="13">
    <source>
        <dbReference type="Proteomes" id="UP000030653"/>
    </source>
</evidence>
<dbReference type="GO" id="GO:0015031">
    <property type="term" value="P:protein transport"/>
    <property type="evidence" value="ECO:0007669"/>
    <property type="project" value="UniProtKB-KW"/>
</dbReference>
<feature type="compositionally biased region" description="Basic and acidic residues" evidence="11">
    <location>
        <begin position="243"/>
        <end position="260"/>
    </location>
</feature>
<keyword evidence="7" id="KW-0906">Nuclear pore complex</keyword>
<dbReference type="GO" id="GO:0005737">
    <property type="term" value="C:cytoplasm"/>
    <property type="evidence" value="ECO:0007669"/>
    <property type="project" value="TreeGrafter"/>
</dbReference>
<dbReference type="GeneID" id="63685519"/>
<evidence type="ECO:0000256" key="5">
    <source>
        <dbReference type="ARBA" id="ARBA00022927"/>
    </source>
</evidence>
<gene>
    <name evidence="12" type="ORF">DACRYDRAFT_117783</name>
</gene>
<keyword evidence="6" id="KW-0811">Translocation</keyword>
<reference evidence="12 13" key="1">
    <citation type="journal article" date="2012" name="Science">
        <title>The Paleozoic origin of enzymatic lignin decomposition reconstructed from 31 fungal genomes.</title>
        <authorList>
            <person name="Floudas D."/>
            <person name="Binder M."/>
            <person name="Riley R."/>
            <person name="Barry K."/>
            <person name="Blanchette R.A."/>
            <person name="Henrissat B."/>
            <person name="Martinez A.T."/>
            <person name="Otillar R."/>
            <person name="Spatafora J.W."/>
            <person name="Yadav J.S."/>
            <person name="Aerts A."/>
            <person name="Benoit I."/>
            <person name="Boyd A."/>
            <person name="Carlson A."/>
            <person name="Copeland A."/>
            <person name="Coutinho P.M."/>
            <person name="de Vries R.P."/>
            <person name="Ferreira P."/>
            <person name="Findley K."/>
            <person name="Foster B."/>
            <person name="Gaskell J."/>
            <person name="Glotzer D."/>
            <person name="Gorecki P."/>
            <person name="Heitman J."/>
            <person name="Hesse C."/>
            <person name="Hori C."/>
            <person name="Igarashi K."/>
            <person name="Jurgens J.A."/>
            <person name="Kallen N."/>
            <person name="Kersten P."/>
            <person name="Kohler A."/>
            <person name="Kuees U."/>
            <person name="Kumar T.K.A."/>
            <person name="Kuo A."/>
            <person name="LaButti K."/>
            <person name="Larrondo L.F."/>
            <person name="Lindquist E."/>
            <person name="Ling A."/>
            <person name="Lombard V."/>
            <person name="Lucas S."/>
            <person name="Lundell T."/>
            <person name="Martin R."/>
            <person name="McLaughlin D.J."/>
            <person name="Morgenstern I."/>
            <person name="Morin E."/>
            <person name="Murat C."/>
            <person name="Nagy L.G."/>
            <person name="Nolan M."/>
            <person name="Ohm R.A."/>
            <person name="Patyshakuliyeva A."/>
            <person name="Rokas A."/>
            <person name="Ruiz-Duenas F.J."/>
            <person name="Sabat G."/>
            <person name="Salamov A."/>
            <person name="Samejima M."/>
            <person name="Schmutz J."/>
            <person name="Slot J.C."/>
            <person name="St John F."/>
            <person name="Stenlid J."/>
            <person name="Sun H."/>
            <person name="Sun S."/>
            <person name="Syed K."/>
            <person name="Tsang A."/>
            <person name="Wiebenga A."/>
            <person name="Young D."/>
            <person name="Pisabarro A."/>
            <person name="Eastwood D.C."/>
            <person name="Martin F."/>
            <person name="Cullen D."/>
            <person name="Grigoriev I.V."/>
            <person name="Hibbett D.S."/>
        </authorList>
    </citation>
    <scope>NUCLEOTIDE SEQUENCE [LARGE SCALE GENOMIC DNA]</scope>
    <source>
        <strain evidence="12 13">DJM-731 SS1</strain>
    </source>
</reference>
<organism evidence="12 13">
    <name type="scientific">Dacryopinax primogenitus (strain DJM 731)</name>
    <name type="common">Brown rot fungus</name>
    <dbReference type="NCBI Taxonomy" id="1858805"/>
    <lineage>
        <taxon>Eukaryota</taxon>
        <taxon>Fungi</taxon>
        <taxon>Dikarya</taxon>
        <taxon>Basidiomycota</taxon>
        <taxon>Agaricomycotina</taxon>
        <taxon>Dacrymycetes</taxon>
        <taxon>Dacrymycetales</taxon>
        <taxon>Dacrymycetaceae</taxon>
        <taxon>Dacryopinax</taxon>
    </lineage>
</organism>
<dbReference type="OMA" id="DVYTWIL"/>
<evidence type="ECO:0000256" key="9">
    <source>
        <dbReference type="ARBA" id="ARBA00026227"/>
    </source>
</evidence>
<comment type="subcellular location">
    <subcellularLocation>
        <location evidence="1">Nucleus</location>
        <location evidence="1">Nuclear pore complex</location>
    </subcellularLocation>
</comment>
<evidence type="ECO:0000256" key="11">
    <source>
        <dbReference type="SAM" id="MobiDB-lite"/>
    </source>
</evidence>
<comment type="similarity">
    <text evidence="2">Belongs to the GLE1 family.</text>
</comment>
<feature type="compositionally biased region" description="Acidic residues" evidence="11">
    <location>
        <begin position="169"/>
        <end position="179"/>
    </location>
</feature>
<evidence type="ECO:0000256" key="8">
    <source>
        <dbReference type="ARBA" id="ARBA00023242"/>
    </source>
</evidence>
<keyword evidence="3" id="KW-0813">Transport</keyword>
<proteinExistence type="inferred from homology"/>
<accession>M5FR65</accession>
<dbReference type="AlphaFoldDB" id="M5FR65"/>
<feature type="region of interest" description="Disordered" evidence="11">
    <location>
        <begin position="50"/>
        <end position="201"/>
    </location>
</feature>
<evidence type="ECO:0000256" key="3">
    <source>
        <dbReference type="ARBA" id="ARBA00022448"/>
    </source>
</evidence>
<feature type="compositionally biased region" description="Low complexity" evidence="11">
    <location>
        <begin position="126"/>
        <end position="142"/>
    </location>
</feature>
<keyword evidence="8" id="KW-0539">Nucleus</keyword>
<dbReference type="InterPro" id="IPR012476">
    <property type="entry name" value="GLE1"/>
</dbReference>
<feature type="compositionally biased region" description="Low complexity" evidence="11">
    <location>
        <begin position="152"/>
        <end position="163"/>
    </location>
</feature>
<evidence type="ECO:0000256" key="1">
    <source>
        <dbReference type="ARBA" id="ARBA00004567"/>
    </source>
</evidence>
<evidence type="ECO:0000256" key="7">
    <source>
        <dbReference type="ARBA" id="ARBA00023132"/>
    </source>
</evidence>
<dbReference type="PANTHER" id="PTHR12960:SF0">
    <property type="entry name" value="MRNA EXPORT FACTOR GLE1"/>
    <property type="match status" value="1"/>
</dbReference>
<protein>
    <recommendedName>
        <fullName evidence="9">mRNA export factor GLE1</fullName>
    </recommendedName>
    <alternativeName>
        <fullName evidence="10">Nucleoporin GLE1</fullName>
    </alternativeName>
</protein>
<feature type="region of interest" description="Disordered" evidence="11">
    <location>
        <begin position="236"/>
        <end position="260"/>
    </location>
</feature>
<dbReference type="Pfam" id="PF07817">
    <property type="entry name" value="GLE1"/>
    <property type="match status" value="1"/>
</dbReference>
<dbReference type="GO" id="GO:0000822">
    <property type="term" value="F:inositol hexakisphosphate binding"/>
    <property type="evidence" value="ECO:0007669"/>
    <property type="project" value="TreeGrafter"/>
</dbReference>
<dbReference type="GO" id="GO:0031369">
    <property type="term" value="F:translation initiation factor binding"/>
    <property type="evidence" value="ECO:0007669"/>
    <property type="project" value="TreeGrafter"/>
</dbReference>
<dbReference type="Gene3D" id="1.25.40.510">
    <property type="entry name" value="GLE1-like"/>
    <property type="match status" value="1"/>
</dbReference>
<dbReference type="HOGENOM" id="CLU_371316_0_0_1"/>